<gene>
    <name evidence="2" type="ORF">ACFOHJ_14885</name>
</gene>
<protein>
    <submittedName>
        <fullName evidence="2">DUF1515 family protein</fullName>
    </submittedName>
</protein>
<keyword evidence="1" id="KW-1133">Transmembrane helix</keyword>
<dbReference type="RefSeq" id="WP_378221794.1">
    <property type="nucleotide sequence ID" value="NZ_JBHRTK010000013.1"/>
</dbReference>
<evidence type="ECO:0000313" key="3">
    <source>
        <dbReference type="Proteomes" id="UP001595583"/>
    </source>
</evidence>
<dbReference type="EMBL" id="JBHRTK010000013">
    <property type="protein sequence ID" value="MFC3207507.1"/>
    <property type="molecule type" value="Genomic_DNA"/>
</dbReference>
<keyword evidence="1" id="KW-0812">Transmembrane</keyword>
<reference evidence="3" key="1">
    <citation type="journal article" date="2019" name="Int. J. Syst. Evol. Microbiol.">
        <title>The Global Catalogue of Microorganisms (GCM) 10K type strain sequencing project: providing services to taxonomists for standard genome sequencing and annotation.</title>
        <authorList>
            <consortium name="The Broad Institute Genomics Platform"/>
            <consortium name="The Broad Institute Genome Sequencing Center for Infectious Disease"/>
            <person name="Wu L."/>
            <person name="Ma J."/>
        </authorList>
    </citation>
    <scope>NUCLEOTIDE SEQUENCE [LARGE SCALE GENOMIC DNA]</scope>
    <source>
        <strain evidence="3">KCTC 52165</strain>
    </source>
</reference>
<keyword evidence="1" id="KW-0472">Membrane</keyword>
<feature type="transmembrane region" description="Helical" evidence="1">
    <location>
        <begin position="97"/>
        <end position="118"/>
    </location>
</feature>
<comment type="caution">
    <text evidence="2">The sequence shown here is derived from an EMBL/GenBank/DDBJ whole genome shotgun (WGS) entry which is preliminary data.</text>
</comment>
<evidence type="ECO:0000256" key="1">
    <source>
        <dbReference type="SAM" id="Phobius"/>
    </source>
</evidence>
<sequence>MTASLNEIYKAIGSLETAVKGLAAKMDESDARADASNRRADEHRATVHRRVDELVSEVGVLNSKVAHVEGELSGVTADLADTKEVTDEVRAWKQRGIGALAIVGFGASGLTFLIQHYFDQIAAWFRG</sequence>
<keyword evidence="3" id="KW-1185">Reference proteome</keyword>
<proteinExistence type="predicted"/>
<dbReference type="Proteomes" id="UP001595583">
    <property type="component" value="Unassembled WGS sequence"/>
</dbReference>
<organism evidence="2 3">
    <name type="scientific">Aquamicrobium soli</name>
    <dbReference type="NCBI Taxonomy" id="1811518"/>
    <lineage>
        <taxon>Bacteria</taxon>
        <taxon>Pseudomonadati</taxon>
        <taxon>Pseudomonadota</taxon>
        <taxon>Alphaproteobacteria</taxon>
        <taxon>Hyphomicrobiales</taxon>
        <taxon>Phyllobacteriaceae</taxon>
        <taxon>Aquamicrobium</taxon>
    </lineage>
</organism>
<evidence type="ECO:0000313" key="2">
    <source>
        <dbReference type="EMBL" id="MFC3207507.1"/>
    </source>
</evidence>
<accession>A0ABV7KJE4</accession>
<dbReference type="InterPro" id="IPR010889">
    <property type="entry name" value="DUF1515"/>
</dbReference>
<dbReference type="Pfam" id="PF07439">
    <property type="entry name" value="DUF1515"/>
    <property type="match status" value="1"/>
</dbReference>
<name>A0ABV7KJE4_9HYPH</name>